<name>A0AAW0GAA5_9APHY</name>
<organism evidence="2 3">
    <name type="scientific">Cerrena zonata</name>
    <dbReference type="NCBI Taxonomy" id="2478898"/>
    <lineage>
        <taxon>Eukaryota</taxon>
        <taxon>Fungi</taxon>
        <taxon>Dikarya</taxon>
        <taxon>Basidiomycota</taxon>
        <taxon>Agaricomycotina</taxon>
        <taxon>Agaricomycetes</taxon>
        <taxon>Polyporales</taxon>
        <taxon>Cerrenaceae</taxon>
        <taxon>Cerrena</taxon>
    </lineage>
</organism>
<sequence>MLSIVSKRAALRYKHTGTTPIRGTRQLSSTRTCRSTTNEPNTSTDVPKKPGLLSWAQSNSKISSVFSALILLGIGSTAYGVYEFYQMFTLWPLEVRGDLRAGIKAKNNGDFVMSERFLRRALETANQLPLDRLSPEPYLKLSGIAIVLGEVLEKANRPQEAYEVYETALAQLQNPSPHSPVPAPPSPTNPDAPSPPSPELTRSSYTLTGPERVRAATISFKLAEMADTYTLPLPEQEKHLVYTVEELLRVIRDYNGVIPNKSELEEQEVALGELELPSWVSKLDLVVPLETLGGFYGKTGKEEFAVPLYLSALSVLSPSRRSTVETRCQGAHIMNSLASSLTQKPTPERRKQAEIWLRKALHVIDETKTVAKHQNSPTASEDLGQCELTLAVALFNLGELREMAGDNHDARKWYTASRKQSSIVKLREGVIEADVALRRLEKTSKSDT</sequence>
<dbReference type="AlphaFoldDB" id="A0AAW0GAA5"/>
<dbReference type="PANTHER" id="PTHR28142:SF1">
    <property type="entry name" value="MITOCHONDRIAL INNER MEMBRANE I-AAA PROTEASE SUPERCOMPLEX SUBUNIT MGR3-RELATED"/>
    <property type="match status" value="1"/>
</dbReference>
<dbReference type="InterPro" id="IPR019734">
    <property type="entry name" value="TPR_rpt"/>
</dbReference>
<dbReference type="Gene3D" id="1.25.40.10">
    <property type="entry name" value="Tetratricopeptide repeat domain"/>
    <property type="match status" value="1"/>
</dbReference>
<evidence type="ECO:0000256" key="1">
    <source>
        <dbReference type="SAM" id="MobiDB-lite"/>
    </source>
</evidence>
<keyword evidence="3" id="KW-1185">Reference proteome</keyword>
<dbReference type="EMBL" id="JASBNA010000018">
    <property type="protein sequence ID" value="KAK7685990.1"/>
    <property type="molecule type" value="Genomic_DNA"/>
</dbReference>
<dbReference type="Proteomes" id="UP001385951">
    <property type="component" value="Unassembled WGS sequence"/>
</dbReference>
<dbReference type="PANTHER" id="PTHR28142">
    <property type="entry name" value="MITOCHONDRIAL INNER MEMBRANE I-AAA PROTEASE SUPERCOMPLEX SUBUNIT MGR3-RELATED"/>
    <property type="match status" value="1"/>
</dbReference>
<dbReference type="SUPFAM" id="SSF48452">
    <property type="entry name" value="TPR-like"/>
    <property type="match status" value="1"/>
</dbReference>
<evidence type="ECO:0000313" key="3">
    <source>
        <dbReference type="Proteomes" id="UP001385951"/>
    </source>
</evidence>
<dbReference type="Pfam" id="PF13176">
    <property type="entry name" value="TPR_7"/>
    <property type="match status" value="1"/>
</dbReference>
<accession>A0AAW0GAA5</accession>
<feature type="compositionally biased region" description="Pro residues" evidence="1">
    <location>
        <begin position="177"/>
        <end position="198"/>
    </location>
</feature>
<reference evidence="2 3" key="1">
    <citation type="submission" date="2022-09" db="EMBL/GenBank/DDBJ databases">
        <authorList>
            <person name="Palmer J.M."/>
        </authorList>
    </citation>
    <scope>NUCLEOTIDE SEQUENCE [LARGE SCALE GENOMIC DNA]</scope>
    <source>
        <strain evidence="2 3">DSM 7382</strain>
    </source>
</reference>
<proteinExistence type="predicted"/>
<feature type="region of interest" description="Disordered" evidence="1">
    <location>
        <begin position="19"/>
        <end position="50"/>
    </location>
</feature>
<feature type="region of interest" description="Disordered" evidence="1">
    <location>
        <begin position="173"/>
        <end position="206"/>
    </location>
</feature>
<comment type="caution">
    <text evidence="2">The sequence shown here is derived from an EMBL/GenBank/DDBJ whole genome shotgun (WGS) entry which is preliminary data.</text>
</comment>
<dbReference type="InterPro" id="IPR011990">
    <property type="entry name" value="TPR-like_helical_dom_sf"/>
</dbReference>
<evidence type="ECO:0000313" key="2">
    <source>
        <dbReference type="EMBL" id="KAK7685990.1"/>
    </source>
</evidence>
<feature type="compositionally biased region" description="Polar residues" evidence="1">
    <location>
        <begin position="19"/>
        <end position="45"/>
    </location>
</feature>
<gene>
    <name evidence="2" type="ORF">QCA50_010801</name>
</gene>
<protein>
    <submittedName>
        <fullName evidence="2">Uncharacterized protein</fullName>
    </submittedName>
</protein>
<dbReference type="InterPro" id="IPR040201">
    <property type="entry name" value="Mrg3-like"/>
</dbReference>